<dbReference type="OrthoDB" id="7816697at2"/>
<dbReference type="InterPro" id="IPR036661">
    <property type="entry name" value="Luciferase-like_sf"/>
</dbReference>
<sequence>MARALRHRAGHRARARRAERHAPVRAAPGRDRDELRAPRRGVGGRATLGLGRGSLYSLIGERHRGSLQGLTEAVHVCRMLLEGDDTPWQGEVFALGPGHGLKFGTRRRVPISLGVFGPKGCRRAGAIADGVRAAAQWDPAYMSRAREWIAEGAREAGRDPSAVEVVLENWTCLDADRERARARAREVLATFLPELGPLLSFYEIPDVEVQAARDATVHGDRDALATISEQTIDRFMAAGDADDLRRGLGRLEAAGFDAVSFSGILGPRPEDALEILGAEIARRAEATR</sequence>
<feature type="compositionally biased region" description="Basic residues" evidence="2">
    <location>
        <begin position="1"/>
        <end position="19"/>
    </location>
</feature>
<dbReference type="GO" id="GO:0016705">
    <property type="term" value="F:oxidoreductase activity, acting on paired donors, with incorporation or reduction of molecular oxygen"/>
    <property type="evidence" value="ECO:0007669"/>
    <property type="project" value="InterPro"/>
</dbReference>
<reference evidence="4 5" key="1">
    <citation type="submission" date="2019-01" db="EMBL/GenBank/DDBJ databases">
        <title>Egibacter rhizosphaerae EGI 80759T.</title>
        <authorList>
            <person name="Chen D.-D."/>
            <person name="Tian Y."/>
            <person name="Jiao J.-Y."/>
            <person name="Zhang X.-T."/>
            <person name="Zhang Y.-G."/>
            <person name="Zhang Y."/>
            <person name="Xiao M."/>
            <person name="Shu W.-S."/>
            <person name="Li W.-J."/>
        </authorList>
    </citation>
    <scope>NUCLEOTIDE SEQUENCE [LARGE SCALE GENOMIC DNA]</scope>
    <source>
        <strain evidence="4 5">EGI 80759</strain>
    </source>
</reference>
<keyword evidence="5" id="KW-1185">Reference proteome</keyword>
<dbReference type="PANTHER" id="PTHR43244">
    <property type="match status" value="1"/>
</dbReference>
<dbReference type="SUPFAM" id="SSF51679">
    <property type="entry name" value="Bacterial luciferase-like"/>
    <property type="match status" value="1"/>
</dbReference>
<proteinExistence type="predicted"/>
<dbReference type="KEGG" id="erz:ER308_13090"/>
<evidence type="ECO:0000313" key="5">
    <source>
        <dbReference type="Proteomes" id="UP000291469"/>
    </source>
</evidence>
<dbReference type="PANTHER" id="PTHR43244:SF1">
    <property type="entry name" value="5,10-METHYLENETETRAHYDROMETHANOPTERIN REDUCTASE"/>
    <property type="match status" value="1"/>
</dbReference>
<dbReference type="Gene3D" id="3.20.20.30">
    <property type="entry name" value="Luciferase-like domain"/>
    <property type="match status" value="1"/>
</dbReference>
<feature type="compositionally biased region" description="Basic and acidic residues" evidence="2">
    <location>
        <begin position="28"/>
        <end position="37"/>
    </location>
</feature>
<accession>A0A411YGQ6</accession>
<gene>
    <name evidence="4" type="ORF">ER308_13090</name>
</gene>
<evidence type="ECO:0000256" key="2">
    <source>
        <dbReference type="SAM" id="MobiDB-lite"/>
    </source>
</evidence>
<evidence type="ECO:0000256" key="1">
    <source>
        <dbReference type="ARBA" id="ARBA00023002"/>
    </source>
</evidence>
<feature type="region of interest" description="Disordered" evidence="2">
    <location>
        <begin position="1"/>
        <end position="43"/>
    </location>
</feature>
<dbReference type="AlphaFoldDB" id="A0A411YGQ6"/>
<evidence type="ECO:0000259" key="3">
    <source>
        <dbReference type="Pfam" id="PF00296"/>
    </source>
</evidence>
<name>A0A411YGQ6_9ACTN</name>
<organism evidence="4 5">
    <name type="scientific">Egibacter rhizosphaerae</name>
    <dbReference type="NCBI Taxonomy" id="1670831"/>
    <lineage>
        <taxon>Bacteria</taxon>
        <taxon>Bacillati</taxon>
        <taxon>Actinomycetota</taxon>
        <taxon>Nitriliruptoria</taxon>
        <taxon>Egibacterales</taxon>
        <taxon>Egibacteraceae</taxon>
        <taxon>Egibacter</taxon>
    </lineage>
</organism>
<protein>
    <submittedName>
        <fullName evidence="4">LLM class flavin-dependent oxidoreductase</fullName>
    </submittedName>
</protein>
<dbReference type="EMBL" id="CP036402">
    <property type="protein sequence ID" value="QBI20408.1"/>
    <property type="molecule type" value="Genomic_DNA"/>
</dbReference>
<dbReference type="Proteomes" id="UP000291469">
    <property type="component" value="Chromosome"/>
</dbReference>
<keyword evidence="1" id="KW-0560">Oxidoreductase</keyword>
<dbReference type="InterPro" id="IPR011251">
    <property type="entry name" value="Luciferase-like_dom"/>
</dbReference>
<feature type="domain" description="Luciferase-like" evidence="3">
    <location>
        <begin position="43"/>
        <end position="257"/>
    </location>
</feature>
<dbReference type="Pfam" id="PF00296">
    <property type="entry name" value="Bac_luciferase"/>
    <property type="match status" value="1"/>
</dbReference>
<dbReference type="InterPro" id="IPR050564">
    <property type="entry name" value="F420-G6PD/mer"/>
</dbReference>
<evidence type="ECO:0000313" key="4">
    <source>
        <dbReference type="EMBL" id="QBI20408.1"/>
    </source>
</evidence>